<comment type="caution">
    <text evidence="1">The sequence shown here is derived from an EMBL/GenBank/DDBJ whole genome shotgun (WGS) entry which is preliminary data.</text>
</comment>
<name>A0A1W0A3I6_9STRA</name>
<keyword evidence="2" id="KW-1185">Reference proteome</keyword>
<dbReference type="OrthoDB" id="71409at2759"/>
<proteinExistence type="predicted"/>
<protein>
    <submittedName>
        <fullName evidence="1">Uncharacterized protein</fullName>
    </submittedName>
</protein>
<evidence type="ECO:0000313" key="1">
    <source>
        <dbReference type="EMBL" id="OQS04815.1"/>
    </source>
</evidence>
<dbReference type="EMBL" id="JNBS01000546">
    <property type="protein sequence ID" value="OQS04815.1"/>
    <property type="molecule type" value="Genomic_DNA"/>
</dbReference>
<accession>A0A1W0A3I6</accession>
<evidence type="ECO:0000313" key="2">
    <source>
        <dbReference type="Proteomes" id="UP000243217"/>
    </source>
</evidence>
<gene>
    <name evidence="1" type="ORF">THRCLA_02973</name>
</gene>
<dbReference type="AlphaFoldDB" id="A0A1W0A3I6"/>
<reference evidence="1 2" key="1">
    <citation type="journal article" date="2014" name="Genome Biol. Evol.">
        <title>The secreted proteins of Achlya hypogyna and Thraustotheca clavata identify the ancestral oomycete secretome and reveal gene acquisitions by horizontal gene transfer.</title>
        <authorList>
            <person name="Misner I."/>
            <person name="Blouin N."/>
            <person name="Leonard G."/>
            <person name="Richards T.A."/>
            <person name="Lane C.E."/>
        </authorList>
    </citation>
    <scope>NUCLEOTIDE SEQUENCE [LARGE SCALE GENOMIC DNA]</scope>
    <source>
        <strain evidence="1 2">ATCC 34112</strain>
    </source>
</reference>
<organism evidence="1 2">
    <name type="scientific">Thraustotheca clavata</name>
    <dbReference type="NCBI Taxonomy" id="74557"/>
    <lineage>
        <taxon>Eukaryota</taxon>
        <taxon>Sar</taxon>
        <taxon>Stramenopiles</taxon>
        <taxon>Oomycota</taxon>
        <taxon>Saprolegniomycetes</taxon>
        <taxon>Saprolegniales</taxon>
        <taxon>Achlyaceae</taxon>
        <taxon>Thraustotheca</taxon>
    </lineage>
</organism>
<dbReference type="Proteomes" id="UP000243217">
    <property type="component" value="Unassembled WGS sequence"/>
</dbReference>
<sequence>MERYSSTDNLQWEHNVTYEWLAGQIGCLSAQLTRKNLSLLERWYFEAKIEERNDAKQDNWTRQCFDVRYTKERHRLQGKLMLFSIPFDHSNTQVDESLMFKTMYEGIVIHVICTRCGDDYAIGVDYYNQSTWSKSVENEVFELLKPDMKASVLDLVKWVQHRLH</sequence>